<name>A0A2T6BHS3_9RHOB</name>
<dbReference type="RefSeq" id="WP_107843885.1">
    <property type="nucleotide sequence ID" value="NZ_QBKS01000001.1"/>
</dbReference>
<comment type="caution">
    <text evidence="1">The sequence shown here is derived from an EMBL/GenBank/DDBJ whole genome shotgun (WGS) entry which is preliminary data.</text>
</comment>
<dbReference type="EMBL" id="QBKS01000001">
    <property type="protein sequence ID" value="PTX55610.1"/>
    <property type="molecule type" value="Genomic_DNA"/>
</dbReference>
<sequence>MSETTPTPPETLKIATLNDVLPLDALALVGTVETPTETRSLLRHRGGRIEMVKVGDRIGGREVVAIETAALILAREGQTERLEIPARERGAA</sequence>
<dbReference type="Proteomes" id="UP000243978">
    <property type="component" value="Unassembled WGS sequence"/>
</dbReference>
<dbReference type="Gene3D" id="2.30.30.830">
    <property type="match status" value="1"/>
</dbReference>
<proteinExistence type="predicted"/>
<dbReference type="OrthoDB" id="7745929at2"/>
<evidence type="ECO:0000313" key="2">
    <source>
        <dbReference type="Proteomes" id="UP000243978"/>
    </source>
</evidence>
<dbReference type="AlphaFoldDB" id="A0A2T6BHS3"/>
<evidence type="ECO:0000313" key="1">
    <source>
        <dbReference type="EMBL" id="PTX55610.1"/>
    </source>
</evidence>
<gene>
    <name evidence="1" type="ORF">C8N43_0249</name>
</gene>
<reference evidence="1 2" key="1">
    <citation type="submission" date="2018-04" db="EMBL/GenBank/DDBJ databases">
        <title>Genomic Encyclopedia of Archaeal and Bacterial Type Strains, Phase II (KMG-II): from individual species to whole genera.</title>
        <authorList>
            <person name="Goeker M."/>
        </authorList>
    </citation>
    <scope>NUCLEOTIDE SEQUENCE [LARGE SCALE GENOMIC DNA]</scope>
    <source>
        <strain evidence="1 2">DSM 100977</strain>
    </source>
</reference>
<keyword evidence="2" id="KW-1185">Reference proteome</keyword>
<protein>
    <submittedName>
        <fullName evidence="1">Uncharacterized protein</fullName>
    </submittedName>
</protein>
<organism evidence="1 2">
    <name type="scientific">Litoreibacter ponti</name>
    <dbReference type="NCBI Taxonomy" id="1510457"/>
    <lineage>
        <taxon>Bacteria</taxon>
        <taxon>Pseudomonadati</taxon>
        <taxon>Pseudomonadota</taxon>
        <taxon>Alphaproteobacteria</taxon>
        <taxon>Rhodobacterales</taxon>
        <taxon>Roseobacteraceae</taxon>
        <taxon>Litoreibacter</taxon>
    </lineage>
</organism>
<accession>A0A2T6BHS3</accession>